<dbReference type="PANTHER" id="PTHR44090">
    <property type="entry name" value="WD REPEAT-CONTAINING PROTEIN 61"/>
    <property type="match status" value="1"/>
</dbReference>
<keyword evidence="1" id="KW-0853">WD repeat</keyword>
<keyword evidence="4" id="KW-1185">Reference proteome</keyword>
<comment type="caution">
    <text evidence="3">The sequence shown here is derived from an EMBL/GenBank/DDBJ whole genome shotgun (WGS) entry which is preliminary data.</text>
</comment>
<protein>
    <submittedName>
        <fullName evidence="3">Uncharacterized protein</fullName>
    </submittedName>
</protein>
<evidence type="ECO:0000256" key="2">
    <source>
        <dbReference type="ARBA" id="ARBA00022737"/>
    </source>
</evidence>
<gene>
    <name evidence="3" type="ORF">Clacol_004013</name>
</gene>
<evidence type="ECO:0000313" key="3">
    <source>
        <dbReference type="EMBL" id="GJJ09789.1"/>
    </source>
</evidence>
<dbReference type="EMBL" id="BPWL01000004">
    <property type="protein sequence ID" value="GJJ09789.1"/>
    <property type="molecule type" value="Genomic_DNA"/>
</dbReference>
<reference evidence="3" key="1">
    <citation type="submission" date="2021-10" db="EMBL/GenBank/DDBJ databases">
        <title>De novo Genome Assembly of Clathrus columnatus (Basidiomycota, Fungi) Using Illumina and Nanopore Sequence Data.</title>
        <authorList>
            <person name="Ogiso-Tanaka E."/>
            <person name="Itagaki H."/>
            <person name="Hosoya T."/>
            <person name="Hosaka K."/>
        </authorList>
    </citation>
    <scope>NUCLEOTIDE SEQUENCE</scope>
    <source>
        <strain evidence="3">MO-923</strain>
    </source>
</reference>
<dbReference type="InterPro" id="IPR051510">
    <property type="entry name" value="SKI8"/>
</dbReference>
<dbReference type="SUPFAM" id="SSF63829">
    <property type="entry name" value="Calcium-dependent phosphotriesterase"/>
    <property type="match status" value="1"/>
</dbReference>
<sequence>MSRLISFLRWGKSREALYDFAVDGKRFVRLFGDAIALSAPHIYISALPFCPQDSIIYKTYIGQFPNTLRIVSKPICDWSLTSTGTDMVHLDRLSFSHGGEYLAVSSLEQNIFKLLDSETFDVLWTGKVPDSDINEDMNEAIIAIQFSLDDQTMVFATETKVYKVDTLTGSLMLHWDFQLTCRSWGETRSEGETEIYILHEAIFSQNARYIAFTYKSSLIVWNLETAEETINIPFDKKYSVNFNFSNSDSGYFVTYFGTIGAQVWDLETGTFLHGPFHPPQNFFVNFPRVSPNGKDIFFCDYDNHLYKWNFRDGSLMALDAGPQPSIRDIYISPNGNCIIIQSLDRITLRDINGNELHCEIDSRTFCSAFSKDEKHLASCDKGRLNIWELDGWQTTPNVQQPMLLLDRLQFQNVSLDGKYFLAKNTSTKYYEIWDVELERPVRKLNAFKRITWPIFSPRNRYLAYIPDEDRMANVLTIYDIRFGITKKFLSNGEKVYIQGFAFSQDETCIATLDLSQGRIQIWNIISSQIVDTLTIPAKPTTSSGRWWKFIASPNFQYFAYYFSDESEFSLVHRTRSIPINSLIHKQVDDHHWSRYWESFLFGLDEKYMLISYDSTMFHIDLITEEHRAVALQRNRIEYSRGRHIHFVSSSDAILVEIHSNEGYNIWNAFSGQLLYSALLEYPDIHSQFAAF</sequence>
<dbReference type="GO" id="GO:0016593">
    <property type="term" value="C:Cdc73/Paf1 complex"/>
    <property type="evidence" value="ECO:0007669"/>
    <property type="project" value="TreeGrafter"/>
</dbReference>
<organism evidence="3 4">
    <name type="scientific">Clathrus columnatus</name>
    <dbReference type="NCBI Taxonomy" id="1419009"/>
    <lineage>
        <taxon>Eukaryota</taxon>
        <taxon>Fungi</taxon>
        <taxon>Dikarya</taxon>
        <taxon>Basidiomycota</taxon>
        <taxon>Agaricomycotina</taxon>
        <taxon>Agaricomycetes</taxon>
        <taxon>Phallomycetidae</taxon>
        <taxon>Phallales</taxon>
        <taxon>Clathraceae</taxon>
        <taxon>Clathrus</taxon>
    </lineage>
</organism>
<dbReference type="InterPro" id="IPR015943">
    <property type="entry name" value="WD40/YVTN_repeat-like_dom_sf"/>
</dbReference>
<dbReference type="AlphaFoldDB" id="A0AAV5AAR0"/>
<dbReference type="SUPFAM" id="SSF69304">
    <property type="entry name" value="Tricorn protease N-terminal domain"/>
    <property type="match status" value="1"/>
</dbReference>
<dbReference type="PANTHER" id="PTHR44090:SF1">
    <property type="entry name" value="SUPERKILLER COMPLEX PROTEIN 8"/>
    <property type="match status" value="1"/>
</dbReference>
<accession>A0AAV5AAR0</accession>
<dbReference type="SUPFAM" id="SSF69322">
    <property type="entry name" value="Tricorn protease domain 2"/>
    <property type="match status" value="1"/>
</dbReference>
<keyword evidence="2" id="KW-0677">Repeat</keyword>
<dbReference type="Gene3D" id="2.130.10.10">
    <property type="entry name" value="YVTN repeat-like/Quinoprotein amine dehydrogenase"/>
    <property type="match status" value="2"/>
</dbReference>
<proteinExistence type="predicted"/>
<dbReference type="Proteomes" id="UP001050691">
    <property type="component" value="Unassembled WGS sequence"/>
</dbReference>
<evidence type="ECO:0000313" key="4">
    <source>
        <dbReference type="Proteomes" id="UP001050691"/>
    </source>
</evidence>
<name>A0AAV5AAR0_9AGAM</name>
<evidence type="ECO:0000256" key="1">
    <source>
        <dbReference type="ARBA" id="ARBA00022574"/>
    </source>
</evidence>